<dbReference type="AlphaFoldDB" id="A0A6M3MCR9"/>
<name>A0A6M3MCR9_9ZZZZ</name>
<organism evidence="2">
    <name type="scientific">viral metagenome</name>
    <dbReference type="NCBI Taxonomy" id="1070528"/>
    <lineage>
        <taxon>unclassified sequences</taxon>
        <taxon>metagenomes</taxon>
        <taxon>organismal metagenomes</taxon>
    </lineage>
</organism>
<reference evidence="2" key="1">
    <citation type="submission" date="2020-03" db="EMBL/GenBank/DDBJ databases">
        <title>The deep terrestrial virosphere.</title>
        <authorList>
            <person name="Holmfeldt K."/>
            <person name="Nilsson E."/>
            <person name="Simone D."/>
            <person name="Lopez-Fernandez M."/>
            <person name="Wu X."/>
            <person name="de Brujin I."/>
            <person name="Lundin D."/>
            <person name="Andersson A."/>
            <person name="Bertilsson S."/>
            <person name="Dopson M."/>
        </authorList>
    </citation>
    <scope>NUCLEOTIDE SEQUENCE</scope>
    <source>
        <strain evidence="1">MM171A00514</strain>
        <strain evidence="2">MM171B00956</strain>
    </source>
</reference>
<evidence type="ECO:0000313" key="2">
    <source>
        <dbReference type="EMBL" id="QJB02989.1"/>
    </source>
</evidence>
<dbReference type="EMBL" id="MT143691">
    <property type="protein sequence ID" value="QJB00372.1"/>
    <property type="molecule type" value="Genomic_DNA"/>
</dbReference>
<sequence length="172" mass="20908">MTNLTKEYIDEYDEIWKESLHFSRILMPEIKKHLSLFTGCTKITDNEGTEIDKNEGKDITCIMPFEDNLTFGVRVRSYKHKKFDEYTEDDKERDNHNPDFHFYGYADRHNKKLYSFIIFHHGEFINGKKTKKIWISDRRQNEKYSKVWFTCYPLRQIAENCYSFRYGKIGWK</sequence>
<protein>
    <submittedName>
        <fullName evidence="2">Uncharacterized protein</fullName>
    </submittedName>
</protein>
<accession>A0A6M3MCR9</accession>
<proteinExistence type="predicted"/>
<gene>
    <name evidence="1" type="ORF">MM171A00514_0008</name>
    <name evidence="2" type="ORF">MM171B00956_0007</name>
</gene>
<evidence type="ECO:0000313" key="1">
    <source>
        <dbReference type="EMBL" id="QJB00372.1"/>
    </source>
</evidence>
<dbReference type="EMBL" id="MT143819">
    <property type="protein sequence ID" value="QJB02989.1"/>
    <property type="molecule type" value="Genomic_DNA"/>
</dbReference>